<gene>
    <name evidence="1" type="primary">AVEN_120918_1</name>
    <name evidence="1" type="ORF">TNCV_2487981</name>
</gene>
<accession>A0A8X6W036</accession>
<dbReference type="AlphaFoldDB" id="A0A8X6W036"/>
<protein>
    <submittedName>
        <fullName evidence="1">Uncharacterized protein</fullName>
    </submittedName>
</protein>
<proteinExistence type="predicted"/>
<dbReference type="InterPro" id="IPR005312">
    <property type="entry name" value="DUF1759"/>
</dbReference>
<evidence type="ECO:0000313" key="1">
    <source>
        <dbReference type="EMBL" id="GFY25678.1"/>
    </source>
</evidence>
<dbReference type="Pfam" id="PF03564">
    <property type="entry name" value="DUF1759"/>
    <property type="match status" value="1"/>
</dbReference>
<evidence type="ECO:0000313" key="2">
    <source>
        <dbReference type="Proteomes" id="UP000887159"/>
    </source>
</evidence>
<sequence>MESFPPTSANCAKAVDSLKARFGRNDLLVEVNGWELLKFVISVHKNEKFSMAYLYDKLESHMRALETLGVTTDKCASILYLMVESCFSEDFLKAWNRHSTSSASVDAKERLSNLMQFIKAEVEGEEQ</sequence>
<dbReference type="Proteomes" id="UP000887159">
    <property type="component" value="Unassembled WGS sequence"/>
</dbReference>
<organism evidence="1 2">
    <name type="scientific">Trichonephila clavipes</name>
    <name type="common">Golden silk orbweaver</name>
    <name type="synonym">Nephila clavipes</name>
    <dbReference type="NCBI Taxonomy" id="2585209"/>
    <lineage>
        <taxon>Eukaryota</taxon>
        <taxon>Metazoa</taxon>
        <taxon>Ecdysozoa</taxon>
        <taxon>Arthropoda</taxon>
        <taxon>Chelicerata</taxon>
        <taxon>Arachnida</taxon>
        <taxon>Araneae</taxon>
        <taxon>Araneomorphae</taxon>
        <taxon>Entelegynae</taxon>
        <taxon>Araneoidea</taxon>
        <taxon>Nephilidae</taxon>
        <taxon>Trichonephila</taxon>
    </lineage>
</organism>
<comment type="caution">
    <text evidence="1">The sequence shown here is derived from an EMBL/GenBank/DDBJ whole genome shotgun (WGS) entry which is preliminary data.</text>
</comment>
<keyword evidence="2" id="KW-1185">Reference proteome</keyword>
<dbReference type="EMBL" id="BMAU01021371">
    <property type="protein sequence ID" value="GFY25678.1"/>
    <property type="molecule type" value="Genomic_DNA"/>
</dbReference>
<reference evidence="1" key="1">
    <citation type="submission" date="2020-08" db="EMBL/GenBank/DDBJ databases">
        <title>Multicomponent nature underlies the extraordinary mechanical properties of spider dragline silk.</title>
        <authorList>
            <person name="Kono N."/>
            <person name="Nakamura H."/>
            <person name="Mori M."/>
            <person name="Yoshida Y."/>
            <person name="Ohtoshi R."/>
            <person name="Malay A.D."/>
            <person name="Moran D.A.P."/>
            <person name="Tomita M."/>
            <person name="Numata K."/>
            <person name="Arakawa K."/>
        </authorList>
    </citation>
    <scope>NUCLEOTIDE SEQUENCE</scope>
</reference>
<name>A0A8X6W036_TRICX</name>